<sequence length="235" mass="27026">MDKPKKTPSTRSIVMHPVEFPKHRSVRIARKNITAKVMECLATHPSREFRLSYDNYGLEASVNYKDGKFQSLILKGSGVEGERINDEVALLLFPEESSHKGDITLHALLSVKYDPRVLNPSFKAQEVPKLIRKALRAKETTVDGHPIACRINRLYVDGKYVNHDRAYDFVDEKLTPTYDLMLVNDEFAEEWIKTMIREEKDYAIPAHGFVLTDEHPDSENAFPETHFIFDEPIKP</sequence>
<reference evidence="1 2" key="1">
    <citation type="submission" date="2016-12" db="EMBL/GenBank/DDBJ databases">
        <title>Characterization of two jumbo phages RP12 and RP31 infecting the phytopathogen Ralstonia solanacearum.</title>
        <authorList>
            <person name="Kawasaki T."/>
            <person name="Yoshikawa G."/>
            <person name="Ogata H."/>
            <person name="Yamada T."/>
        </authorList>
    </citation>
    <scope>NUCLEOTIDE SEQUENCE [LARGE SCALE GENOMIC DNA]</scope>
    <source>
        <strain evidence="1 2">RP12</strain>
    </source>
</reference>
<proteinExistence type="predicted"/>
<dbReference type="EMBL" id="AP017924">
    <property type="protein sequence ID" value="BAW19136.1"/>
    <property type="molecule type" value="Genomic_DNA"/>
</dbReference>
<protein>
    <submittedName>
        <fullName evidence="1">Uncharacterized protein</fullName>
    </submittedName>
</protein>
<keyword evidence="2" id="KW-1185">Reference proteome</keyword>
<dbReference type="Proteomes" id="UP000222831">
    <property type="component" value="Segment"/>
</dbReference>
<organism evidence="1 2">
    <name type="scientific">Ralstonia phage RP12</name>
    <dbReference type="NCBI Taxonomy" id="1923889"/>
    <lineage>
        <taxon>Viruses</taxon>
        <taxon>Duplodnaviria</taxon>
        <taxon>Heunggongvirae</taxon>
        <taxon>Uroviricota</taxon>
        <taxon>Caudoviricetes</taxon>
        <taxon>Chimalliviridae</taxon>
        <taxon>Ripduovirus</taxon>
        <taxon>Ripduovirus RP12</taxon>
    </lineage>
</organism>
<evidence type="ECO:0000313" key="1">
    <source>
        <dbReference type="EMBL" id="BAW19136.1"/>
    </source>
</evidence>
<dbReference type="RefSeq" id="YP_009598855.1">
    <property type="nucleotide sequence ID" value="NC_041911.1"/>
</dbReference>
<dbReference type="GeneID" id="40074557"/>
<accession>A0A1L7N0Y9</accession>
<name>A0A1L7N0Y9_9CAUD</name>
<dbReference type="KEGG" id="vg:40074557"/>
<evidence type="ECO:0000313" key="2">
    <source>
        <dbReference type="Proteomes" id="UP000222831"/>
    </source>
</evidence>